<keyword evidence="7" id="KW-1185">Reference proteome</keyword>
<accession>A0ABM4D2P3</accession>
<dbReference type="PRINTS" id="PR00176">
    <property type="entry name" value="NANEUSMPORT"/>
</dbReference>
<name>A0ABM4D2P3_HYDVU</name>
<evidence type="ECO:0000256" key="6">
    <source>
        <dbReference type="SAM" id="Phobius"/>
    </source>
</evidence>
<keyword evidence="2" id="KW-0813">Transport</keyword>
<dbReference type="InterPro" id="IPR037272">
    <property type="entry name" value="SNS_sf"/>
</dbReference>
<feature type="transmembrane region" description="Helical" evidence="6">
    <location>
        <begin position="38"/>
        <end position="65"/>
    </location>
</feature>
<dbReference type="PROSITE" id="PS50267">
    <property type="entry name" value="NA_NEUROTRAN_SYMP_3"/>
    <property type="match status" value="1"/>
</dbReference>
<dbReference type="RefSeq" id="XP_065668535.1">
    <property type="nucleotide sequence ID" value="XM_065812463.1"/>
</dbReference>
<feature type="transmembrane region" description="Helical" evidence="6">
    <location>
        <begin position="478"/>
        <end position="500"/>
    </location>
</feature>
<evidence type="ECO:0000256" key="1">
    <source>
        <dbReference type="ARBA" id="ARBA00004141"/>
    </source>
</evidence>
<evidence type="ECO:0000256" key="2">
    <source>
        <dbReference type="ARBA" id="ARBA00022448"/>
    </source>
</evidence>
<feature type="transmembrane region" description="Helical" evidence="6">
    <location>
        <begin position="166"/>
        <end position="191"/>
    </location>
</feature>
<dbReference type="Proteomes" id="UP001652625">
    <property type="component" value="Chromosome 12"/>
</dbReference>
<feature type="transmembrane region" description="Helical" evidence="6">
    <location>
        <begin position="137"/>
        <end position="154"/>
    </location>
</feature>
<evidence type="ECO:0000256" key="5">
    <source>
        <dbReference type="ARBA" id="ARBA00023136"/>
    </source>
</evidence>
<feature type="transmembrane region" description="Helical" evidence="6">
    <location>
        <begin position="211"/>
        <end position="236"/>
    </location>
</feature>
<proteinExistence type="predicted"/>
<feature type="transmembrane region" description="Helical" evidence="6">
    <location>
        <begin position="304"/>
        <end position="323"/>
    </location>
</feature>
<feature type="transmembrane region" description="Helical" evidence="6">
    <location>
        <begin position="248"/>
        <end position="269"/>
    </location>
</feature>
<keyword evidence="5 6" id="KW-0472">Membrane</keyword>
<evidence type="ECO:0000313" key="8">
    <source>
        <dbReference type="RefSeq" id="XP_065668535.1"/>
    </source>
</evidence>
<evidence type="ECO:0000256" key="4">
    <source>
        <dbReference type="ARBA" id="ARBA00022989"/>
    </source>
</evidence>
<dbReference type="SUPFAM" id="SSF161070">
    <property type="entry name" value="SNF-like"/>
    <property type="match status" value="1"/>
</dbReference>
<organism evidence="7 8">
    <name type="scientific">Hydra vulgaris</name>
    <name type="common">Hydra</name>
    <name type="synonym">Hydra attenuata</name>
    <dbReference type="NCBI Taxonomy" id="6087"/>
    <lineage>
        <taxon>Eukaryota</taxon>
        <taxon>Metazoa</taxon>
        <taxon>Cnidaria</taxon>
        <taxon>Hydrozoa</taxon>
        <taxon>Hydroidolina</taxon>
        <taxon>Anthoathecata</taxon>
        <taxon>Aplanulata</taxon>
        <taxon>Hydridae</taxon>
        <taxon>Hydra</taxon>
    </lineage>
</organism>
<keyword evidence="3 6" id="KW-0812">Transmembrane</keyword>
<feature type="transmembrane region" description="Helical" evidence="6">
    <location>
        <begin position="375"/>
        <end position="395"/>
    </location>
</feature>
<keyword evidence="4 6" id="KW-1133">Transmembrane helix</keyword>
<sequence length="536" mass="60395">MMLIEGIPLFYIEFAIGQRFRQSAVGCWKKIHPALMGIGISSIVASFLLCIYYIVVITWCFYYFFVSLTSKLPWRLENCPRYLEYKNISILCAANKTDYCLLKDNFPDCCVHDPPLHYFYNKALNISPSINDLGNGIQWKLFGCLVLSWVIVYVSIVKGIVSSGKVVYFTSLFPYVILVILFFVGVTLEGASNGVKKFFTPDFSKLKDPSIWLDAATQMFFTLSLGFGALVSFASYMPIKNNCVRDAYVVVLINCGTSVFAGIVVFSILGHREFITGSNGMNGGPGLAFITFCDAFLQMDASPLWAVLFFFMLILLGIDSEFGTLEGAIAPFYDMKWVKMRRDVFIGVVVLCLLLCGIGLISSSGFYAFQIFDDYAVSLGLLFIGFCQVVSISWVYGNDKFAVDIEFMTGKRPYLFWMICWKYISPLAIAIIFVANCHRLVIHGPQYSVYVGCIQQLLDVSSLGKGVAGSIKEFMYPAWAKFIIIIFIISPIVPIILWIFKDFLLSPKIWLKNIYTKLTNIREYHPDPVRIASSCC</sequence>
<protein>
    <submittedName>
        <fullName evidence="8">Sodium-dependent neutral amino acid transporter B(0)AT1 isoform X3</fullName>
    </submittedName>
</protein>
<comment type="subcellular location">
    <subcellularLocation>
        <location evidence="1">Membrane</location>
        <topology evidence="1">Multi-pass membrane protein</topology>
    </subcellularLocation>
</comment>
<dbReference type="GeneID" id="100207275"/>
<dbReference type="PANTHER" id="PTHR11616">
    <property type="entry name" value="SODIUM/CHLORIDE DEPENDENT TRANSPORTER"/>
    <property type="match status" value="1"/>
</dbReference>
<gene>
    <name evidence="8" type="primary">LOC100207275</name>
</gene>
<feature type="transmembrane region" description="Helical" evidence="6">
    <location>
        <begin position="415"/>
        <end position="435"/>
    </location>
</feature>
<dbReference type="PANTHER" id="PTHR11616:SF182">
    <property type="entry name" value="TRANSPORTER"/>
    <property type="match status" value="1"/>
</dbReference>
<reference evidence="8" key="1">
    <citation type="submission" date="2025-08" db="UniProtKB">
        <authorList>
            <consortium name="RefSeq"/>
        </authorList>
    </citation>
    <scope>IDENTIFICATION</scope>
</reference>
<dbReference type="Pfam" id="PF00209">
    <property type="entry name" value="SNF"/>
    <property type="match status" value="1"/>
</dbReference>
<feature type="transmembrane region" description="Helical" evidence="6">
    <location>
        <begin position="344"/>
        <end position="369"/>
    </location>
</feature>
<evidence type="ECO:0000313" key="7">
    <source>
        <dbReference type="Proteomes" id="UP001652625"/>
    </source>
</evidence>
<evidence type="ECO:0000256" key="3">
    <source>
        <dbReference type="ARBA" id="ARBA00022692"/>
    </source>
</evidence>
<dbReference type="InterPro" id="IPR000175">
    <property type="entry name" value="Na/ntran_symport"/>
</dbReference>